<name>A0A1D7V1Q5_9LEPT</name>
<organism evidence="2 3">
    <name type="scientific">Leptospira tipperaryensis</name>
    <dbReference type="NCBI Taxonomy" id="2564040"/>
    <lineage>
        <taxon>Bacteria</taxon>
        <taxon>Pseudomonadati</taxon>
        <taxon>Spirochaetota</taxon>
        <taxon>Spirochaetia</taxon>
        <taxon>Leptospirales</taxon>
        <taxon>Leptospiraceae</taxon>
        <taxon>Leptospira</taxon>
    </lineage>
</organism>
<dbReference type="AlphaFoldDB" id="A0A1D7V1Q5"/>
<evidence type="ECO:0000313" key="2">
    <source>
        <dbReference type="EMBL" id="AOP35760.1"/>
    </source>
</evidence>
<evidence type="ECO:0000256" key="1">
    <source>
        <dbReference type="SAM" id="MobiDB-lite"/>
    </source>
</evidence>
<accession>A0A1D7V1Q5</accession>
<dbReference type="Proteomes" id="UP000094197">
    <property type="component" value="Chromosome 1"/>
</dbReference>
<sequence>MYSKNRSGSIKSHSGENSEENWISPIRTLWEVRTRKVSYIEHIRQTGSKRQRKTGLGLYF</sequence>
<proteinExistence type="predicted"/>
<feature type="region of interest" description="Disordered" evidence="1">
    <location>
        <begin position="1"/>
        <end position="20"/>
    </location>
</feature>
<dbReference type="KEGG" id="laj:A0128_19095"/>
<gene>
    <name evidence="2" type="ORF">A0128_19095</name>
</gene>
<protein>
    <submittedName>
        <fullName evidence="2">Uncharacterized protein</fullName>
    </submittedName>
</protein>
<feature type="compositionally biased region" description="Polar residues" evidence="1">
    <location>
        <begin position="1"/>
        <end position="12"/>
    </location>
</feature>
<reference evidence="2 3" key="1">
    <citation type="submission" date="2016-04" db="EMBL/GenBank/DDBJ databases">
        <title>Complete genome seqeunce of Leptospira alstonii serovar Room22.</title>
        <authorList>
            <person name="Nally J.E."/>
            <person name="Bayles D.O."/>
            <person name="Hurley D."/>
            <person name="Fanning S."/>
            <person name="McMahon B.J."/>
            <person name="Arent Z."/>
        </authorList>
    </citation>
    <scope>NUCLEOTIDE SEQUENCE [LARGE SCALE GENOMIC DNA]</scope>
    <source>
        <strain evidence="2 3">GWTS #1</strain>
    </source>
</reference>
<keyword evidence="3" id="KW-1185">Reference proteome</keyword>
<dbReference type="EMBL" id="CP015217">
    <property type="protein sequence ID" value="AOP35760.1"/>
    <property type="molecule type" value="Genomic_DNA"/>
</dbReference>
<evidence type="ECO:0000313" key="3">
    <source>
        <dbReference type="Proteomes" id="UP000094197"/>
    </source>
</evidence>